<organism evidence="1 2">
    <name type="scientific">Dentiscutata heterogama</name>
    <dbReference type="NCBI Taxonomy" id="1316150"/>
    <lineage>
        <taxon>Eukaryota</taxon>
        <taxon>Fungi</taxon>
        <taxon>Fungi incertae sedis</taxon>
        <taxon>Mucoromycota</taxon>
        <taxon>Glomeromycotina</taxon>
        <taxon>Glomeromycetes</taxon>
        <taxon>Diversisporales</taxon>
        <taxon>Gigasporaceae</taxon>
        <taxon>Dentiscutata</taxon>
    </lineage>
</organism>
<keyword evidence="2" id="KW-1185">Reference proteome</keyword>
<evidence type="ECO:0000313" key="2">
    <source>
        <dbReference type="Proteomes" id="UP000789702"/>
    </source>
</evidence>
<dbReference type="EMBL" id="CAJVPU010000984">
    <property type="protein sequence ID" value="CAG8467769.1"/>
    <property type="molecule type" value="Genomic_DNA"/>
</dbReference>
<protein>
    <submittedName>
        <fullName evidence="1">2806_t:CDS:1</fullName>
    </submittedName>
</protein>
<proteinExistence type="predicted"/>
<dbReference type="Proteomes" id="UP000789702">
    <property type="component" value="Unassembled WGS sequence"/>
</dbReference>
<sequence length="301" mass="34542">MEDDNLQYSSSVQSFDKLRADQSESPVLENAYTSEESNNEQLKKPMHKKTKLGHRGGSKKQSWVWKYFISENVIETLEGSKNIKVEVIYGICCISNDSGTKYGARLKILGGSTSNLISHLTNIHDIISNGPKLYEEDTSRNRQGYLGVTCSWLDSDFKIHKVLLSLTYVKYPYIADVIKEKLEEVIEEWNLTGKLDCSIDYPDESNYVNFETIDLVFDDNVGYIDAQEEEEGSSKDQKIKINTPIDVTNMQHKIKNVLYNALLHYWDLSDNELFLAYLLDLRFKKLRFATSTQQLQAKAAF</sequence>
<reference evidence="1" key="1">
    <citation type="submission" date="2021-06" db="EMBL/GenBank/DDBJ databases">
        <authorList>
            <person name="Kallberg Y."/>
            <person name="Tangrot J."/>
            <person name="Rosling A."/>
        </authorList>
    </citation>
    <scope>NUCLEOTIDE SEQUENCE</scope>
    <source>
        <strain evidence="1">IL203A</strain>
    </source>
</reference>
<evidence type="ECO:0000313" key="1">
    <source>
        <dbReference type="EMBL" id="CAG8467769.1"/>
    </source>
</evidence>
<gene>
    <name evidence="1" type="ORF">DHETER_LOCUS1573</name>
</gene>
<comment type="caution">
    <text evidence="1">The sequence shown here is derived from an EMBL/GenBank/DDBJ whole genome shotgun (WGS) entry which is preliminary data.</text>
</comment>
<name>A0ACA9KFS1_9GLOM</name>
<accession>A0ACA9KFS1</accession>